<dbReference type="PANTHER" id="PTHR37833:SF1">
    <property type="entry name" value="SIGNAL PEPTIDE PROTEIN"/>
    <property type="match status" value="1"/>
</dbReference>
<dbReference type="PANTHER" id="PTHR37833">
    <property type="entry name" value="LIPOPROTEIN-RELATED"/>
    <property type="match status" value="1"/>
</dbReference>
<dbReference type="Gene3D" id="2.60.40.10">
    <property type="entry name" value="Immunoglobulins"/>
    <property type="match status" value="1"/>
</dbReference>
<reference evidence="2 3" key="1">
    <citation type="submission" date="2020-03" db="EMBL/GenBank/DDBJ databases">
        <title>Genomic Encyclopedia of Type Strains, Phase IV (KMG-IV): sequencing the most valuable type-strain genomes for metagenomic binning, comparative biology and taxonomic classification.</title>
        <authorList>
            <person name="Goeker M."/>
        </authorList>
    </citation>
    <scope>NUCLEOTIDE SEQUENCE [LARGE SCALE GENOMIC DNA]</scope>
    <source>
        <strain evidence="2 3">DSM 105096</strain>
    </source>
</reference>
<sequence>MTRCPKKLLRSLVGVAPLALLLQFCAAPASAPSDADVEELGPNAAMIRLPVDHGELDSVNVAKLDFAQGIYEFGEVDAGAVVKHEFTFVNGGRVPLLIATARSTCGCTVPSYPQAPVQPGESGVISVAFDTKNKSGLQRKPVIITANTYPAETTLYVSGRVTKK</sequence>
<accession>A0ABX0XBP7</accession>
<keyword evidence="3" id="KW-1185">Reference proteome</keyword>
<evidence type="ECO:0000256" key="1">
    <source>
        <dbReference type="SAM" id="SignalP"/>
    </source>
</evidence>
<evidence type="ECO:0000313" key="2">
    <source>
        <dbReference type="EMBL" id="NJC26495.1"/>
    </source>
</evidence>
<organism evidence="2 3">
    <name type="scientific">Neolewinella antarctica</name>
    <dbReference type="NCBI Taxonomy" id="442734"/>
    <lineage>
        <taxon>Bacteria</taxon>
        <taxon>Pseudomonadati</taxon>
        <taxon>Bacteroidota</taxon>
        <taxon>Saprospiria</taxon>
        <taxon>Saprospirales</taxon>
        <taxon>Lewinellaceae</taxon>
        <taxon>Neolewinella</taxon>
    </lineage>
</organism>
<dbReference type="Proteomes" id="UP000770785">
    <property type="component" value="Unassembled WGS sequence"/>
</dbReference>
<proteinExistence type="predicted"/>
<dbReference type="EMBL" id="JAATJH010000002">
    <property type="protein sequence ID" value="NJC26495.1"/>
    <property type="molecule type" value="Genomic_DNA"/>
</dbReference>
<keyword evidence="1" id="KW-0732">Signal</keyword>
<evidence type="ECO:0000313" key="3">
    <source>
        <dbReference type="Proteomes" id="UP000770785"/>
    </source>
</evidence>
<feature type="chain" id="PRO_5046206976" description="DUF1573 domain-containing protein" evidence="1">
    <location>
        <begin position="32"/>
        <end position="164"/>
    </location>
</feature>
<dbReference type="InterPro" id="IPR011467">
    <property type="entry name" value="DUF1573"/>
</dbReference>
<protein>
    <recommendedName>
        <fullName evidence="4">DUF1573 domain-containing protein</fullName>
    </recommendedName>
</protein>
<comment type="caution">
    <text evidence="2">The sequence shown here is derived from an EMBL/GenBank/DDBJ whole genome shotgun (WGS) entry which is preliminary data.</text>
</comment>
<dbReference type="InterPro" id="IPR013783">
    <property type="entry name" value="Ig-like_fold"/>
</dbReference>
<name>A0ABX0XBP7_9BACT</name>
<gene>
    <name evidence="2" type="ORF">GGR27_001994</name>
</gene>
<dbReference type="Pfam" id="PF07610">
    <property type="entry name" value="DUF1573"/>
    <property type="match status" value="1"/>
</dbReference>
<dbReference type="RefSeq" id="WP_168037231.1">
    <property type="nucleotide sequence ID" value="NZ_JAATJH010000002.1"/>
</dbReference>
<feature type="signal peptide" evidence="1">
    <location>
        <begin position="1"/>
        <end position="31"/>
    </location>
</feature>
<evidence type="ECO:0008006" key="4">
    <source>
        <dbReference type="Google" id="ProtNLM"/>
    </source>
</evidence>